<gene>
    <name evidence="1" type="ORF">BDM02DRAFT_3122311</name>
</gene>
<dbReference type="Proteomes" id="UP000886501">
    <property type="component" value="Unassembled WGS sequence"/>
</dbReference>
<evidence type="ECO:0000313" key="2">
    <source>
        <dbReference type="Proteomes" id="UP000886501"/>
    </source>
</evidence>
<reference evidence="1" key="2">
    <citation type="journal article" date="2020" name="Nat. Commun.">
        <title>Large-scale genome sequencing of mycorrhizal fungi provides insights into the early evolution of symbiotic traits.</title>
        <authorList>
            <person name="Miyauchi S."/>
            <person name="Kiss E."/>
            <person name="Kuo A."/>
            <person name="Drula E."/>
            <person name="Kohler A."/>
            <person name="Sanchez-Garcia M."/>
            <person name="Morin E."/>
            <person name="Andreopoulos B."/>
            <person name="Barry K.W."/>
            <person name="Bonito G."/>
            <person name="Buee M."/>
            <person name="Carver A."/>
            <person name="Chen C."/>
            <person name="Cichocki N."/>
            <person name="Clum A."/>
            <person name="Culley D."/>
            <person name="Crous P.W."/>
            <person name="Fauchery L."/>
            <person name="Girlanda M."/>
            <person name="Hayes R.D."/>
            <person name="Keri Z."/>
            <person name="LaButti K."/>
            <person name="Lipzen A."/>
            <person name="Lombard V."/>
            <person name="Magnuson J."/>
            <person name="Maillard F."/>
            <person name="Murat C."/>
            <person name="Nolan M."/>
            <person name="Ohm R.A."/>
            <person name="Pangilinan J."/>
            <person name="Pereira M.F."/>
            <person name="Perotto S."/>
            <person name="Peter M."/>
            <person name="Pfister S."/>
            <person name="Riley R."/>
            <person name="Sitrit Y."/>
            <person name="Stielow J.B."/>
            <person name="Szollosi G."/>
            <person name="Zifcakova L."/>
            <person name="Stursova M."/>
            <person name="Spatafora J.W."/>
            <person name="Tedersoo L."/>
            <person name="Vaario L.M."/>
            <person name="Yamada A."/>
            <person name="Yan M."/>
            <person name="Wang P."/>
            <person name="Xu J."/>
            <person name="Bruns T."/>
            <person name="Baldrian P."/>
            <person name="Vilgalys R."/>
            <person name="Dunand C."/>
            <person name="Henrissat B."/>
            <person name="Grigoriev I.V."/>
            <person name="Hibbett D."/>
            <person name="Nagy L.G."/>
            <person name="Martin F.M."/>
        </authorList>
    </citation>
    <scope>NUCLEOTIDE SEQUENCE</scope>
    <source>
        <strain evidence="1">P2</strain>
    </source>
</reference>
<accession>A0ACB6Z3T7</accession>
<reference evidence="1" key="1">
    <citation type="submission" date="2019-10" db="EMBL/GenBank/DDBJ databases">
        <authorList>
            <consortium name="DOE Joint Genome Institute"/>
            <person name="Kuo A."/>
            <person name="Miyauchi S."/>
            <person name="Kiss E."/>
            <person name="Drula E."/>
            <person name="Kohler A."/>
            <person name="Sanchez-Garcia M."/>
            <person name="Andreopoulos B."/>
            <person name="Barry K.W."/>
            <person name="Bonito G."/>
            <person name="Buee M."/>
            <person name="Carver A."/>
            <person name="Chen C."/>
            <person name="Cichocki N."/>
            <person name="Clum A."/>
            <person name="Culley D."/>
            <person name="Crous P.W."/>
            <person name="Fauchery L."/>
            <person name="Girlanda M."/>
            <person name="Hayes R."/>
            <person name="Keri Z."/>
            <person name="Labutti K."/>
            <person name="Lipzen A."/>
            <person name="Lombard V."/>
            <person name="Magnuson J."/>
            <person name="Maillard F."/>
            <person name="Morin E."/>
            <person name="Murat C."/>
            <person name="Nolan M."/>
            <person name="Ohm R."/>
            <person name="Pangilinan J."/>
            <person name="Pereira M."/>
            <person name="Perotto S."/>
            <person name="Peter M."/>
            <person name="Riley R."/>
            <person name="Sitrit Y."/>
            <person name="Stielow B."/>
            <person name="Szollosi G."/>
            <person name="Zifcakova L."/>
            <person name="Stursova M."/>
            <person name="Spatafora J.W."/>
            <person name="Tedersoo L."/>
            <person name="Vaario L.-M."/>
            <person name="Yamada A."/>
            <person name="Yan M."/>
            <person name="Wang P."/>
            <person name="Xu J."/>
            <person name="Bruns T."/>
            <person name="Baldrian P."/>
            <person name="Vilgalys R."/>
            <person name="Henrissat B."/>
            <person name="Grigoriev I.V."/>
            <person name="Hibbett D."/>
            <person name="Nagy L.G."/>
            <person name="Martin F.M."/>
        </authorList>
    </citation>
    <scope>NUCLEOTIDE SEQUENCE</scope>
    <source>
        <strain evidence="1">P2</strain>
    </source>
</reference>
<proteinExistence type="predicted"/>
<dbReference type="EMBL" id="MU118155">
    <property type="protein sequence ID" value="KAF9644167.1"/>
    <property type="molecule type" value="Genomic_DNA"/>
</dbReference>
<sequence>MDCVRPRRQSLDDDASGWYRCLGCRVSDGVADSRVTSIEQERFGWNHRFSSAKVEPWGLNKSAEGTGVEHKHSGGIPSQWGWPESQPSRKAGVRMDDGSIG</sequence>
<comment type="caution">
    <text evidence="1">The sequence shown here is derived from an EMBL/GenBank/DDBJ whole genome shotgun (WGS) entry which is preliminary data.</text>
</comment>
<keyword evidence="2" id="KW-1185">Reference proteome</keyword>
<organism evidence="1 2">
    <name type="scientific">Thelephora ganbajun</name>
    <name type="common">Ganba fungus</name>
    <dbReference type="NCBI Taxonomy" id="370292"/>
    <lineage>
        <taxon>Eukaryota</taxon>
        <taxon>Fungi</taxon>
        <taxon>Dikarya</taxon>
        <taxon>Basidiomycota</taxon>
        <taxon>Agaricomycotina</taxon>
        <taxon>Agaricomycetes</taxon>
        <taxon>Thelephorales</taxon>
        <taxon>Thelephoraceae</taxon>
        <taxon>Thelephora</taxon>
    </lineage>
</organism>
<evidence type="ECO:0000313" key="1">
    <source>
        <dbReference type="EMBL" id="KAF9644167.1"/>
    </source>
</evidence>
<name>A0ACB6Z3T7_THEGA</name>
<protein>
    <submittedName>
        <fullName evidence="1">Uncharacterized protein</fullName>
    </submittedName>
</protein>